<evidence type="ECO:0000313" key="2">
    <source>
        <dbReference type="Proteomes" id="UP000257109"/>
    </source>
</evidence>
<name>A0A371GBX5_MUCPR</name>
<reference evidence="1" key="1">
    <citation type="submission" date="2018-05" db="EMBL/GenBank/DDBJ databases">
        <title>Draft genome of Mucuna pruriens seed.</title>
        <authorList>
            <person name="Nnadi N.E."/>
            <person name="Vos R."/>
            <person name="Hasami M.H."/>
            <person name="Devisetty U.K."/>
            <person name="Aguiy J.C."/>
        </authorList>
    </citation>
    <scope>NUCLEOTIDE SEQUENCE [LARGE SCALE GENOMIC DNA]</scope>
    <source>
        <strain evidence="1">JCA_2017</strain>
    </source>
</reference>
<sequence length="433" mass="49179">MWCTSLGASSEEPHKHLKEFHVVCSTMRPCEGLAVFAAGSLQYLGKHEAHLPREVPEHNKHRQRSVETSKFFLFHTPLATVKYITDFLGLFNLVSEQSFALPVSCASATDRHRLSLATTGHHRRPPLATTIDHRQPPPSAIVCYRPPPKIEKLNWKNYKAWSDSVELWFLGQGFHDHLEKQEAEILEENKVPWLKLDYQLCVILWQSVSLELLEILRSFKTCYSFWTNASDVFAHDVQHLFDSIQKIVSLQQTNHDMVSHIAKTRATAEELKGLLVCNSVEETIKRINKLLMVLILRSLHPDYEHVRDQILSSEQIPSMNSLVTRLLGVPTITKGDGIAIENSTMVASCGRGRSGRGTRGILRNGKGGHDRLICSHYGKEGHLQNRCYDLIGWLDKTVNISSSDTPSNGRTGYQLITDKEYQEFLRLKSNNHT</sequence>
<dbReference type="EMBL" id="QJKJ01006061">
    <property type="protein sequence ID" value="RDX88068.1"/>
    <property type="molecule type" value="Genomic_DNA"/>
</dbReference>
<dbReference type="OrthoDB" id="1909691at2759"/>
<accession>A0A371GBX5</accession>
<dbReference type="PANTHER" id="PTHR34222:SF95">
    <property type="entry name" value="RRNA 2'-O-METHYLTRANSFERASE FIBRILLARIN-LIKE ISOFORM X1"/>
    <property type="match status" value="1"/>
</dbReference>
<dbReference type="AlphaFoldDB" id="A0A371GBX5"/>
<dbReference type="PANTHER" id="PTHR34222">
    <property type="entry name" value="GAG_PRE-INTEGRS DOMAIN-CONTAINING PROTEIN"/>
    <property type="match status" value="1"/>
</dbReference>
<proteinExistence type="predicted"/>
<evidence type="ECO:0000313" key="1">
    <source>
        <dbReference type="EMBL" id="RDX88068.1"/>
    </source>
</evidence>
<dbReference type="Proteomes" id="UP000257109">
    <property type="component" value="Unassembled WGS sequence"/>
</dbReference>
<organism evidence="1 2">
    <name type="scientific">Mucuna pruriens</name>
    <name type="common">Velvet bean</name>
    <name type="synonym">Dolichos pruriens</name>
    <dbReference type="NCBI Taxonomy" id="157652"/>
    <lineage>
        <taxon>Eukaryota</taxon>
        <taxon>Viridiplantae</taxon>
        <taxon>Streptophyta</taxon>
        <taxon>Embryophyta</taxon>
        <taxon>Tracheophyta</taxon>
        <taxon>Spermatophyta</taxon>
        <taxon>Magnoliopsida</taxon>
        <taxon>eudicotyledons</taxon>
        <taxon>Gunneridae</taxon>
        <taxon>Pentapetalae</taxon>
        <taxon>rosids</taxon>
        <taxon>fabids</taxon>
        <taxon>Fabales</taxon>
        <taxon>Fabaceae</taxon>
        <taxon>Papilionoideae</taxon>
        <taxon>50 kb inversion clade</taxon>
        <taxon>NPAAA clade</taxon>
        <taxon>indigoferoid/millettioid clade</taxon>
        <taxon>Phaseoleae</taxon>
        <taxon>Mucuna</taxon>
    </lineage>
</organism>
<protein>
    <submittedName>
        <fullName evidence="1">Uncharacterized protein</fullName>
    </submittedName>
</protein>
<gene>
    <name evidence="1" type="ORF">CR513_30377</name>
</gene>
<keyword evidence="2" id="KW-1185">Reference proteome</keyword>
<feature type="non-terminal residue" evidence="1">
    <location>
        <position position="1"/>
    </location>
</feature>
<comment type="caution">
    <text evidence="1">The sequence shown here is derived from an EMBL/GenBank/DDBJ whole genome shotgun (WGS) entry which is preliminary data.</text>
</comment>